<dbReference type="HOGENOM" id="CLU_2542235_0_0_1"/>
<dbReference type="AlphaFoldDB" id="M2N960"/>
<evidence type="ECO:0000313" key="2">
    <source>
        <dbReference type="Proteomes" id="UP000011761"/>
    </source>
</evidence>
<sequence>MRRLVIIHTLFARNGCPCVPADIRRRSALIAVGNPSPLPAEAGREHDRPASYAPSTLSTSYTYYSLYFLTAELAPGSSSLACT</sequence>
<organism evidence="1 2">
    <name type="scientific">Baudoinia panamericana (strain UAMH 10762)</name>
    <name type="common">Angels' share fungus</name>
    <name type="synonym">Baudoinia compniacensis (strain UAMH 10762)</name>
    <dbReference type="NCBI Taxonomy" id="717646"/>
    <lineage>
        <taxon>Eukaryota</taxon>
        <taxon>Fungi</taxon>
        <taxon>Dikarya</taxon>
        <taxon>Ascomycota</taxon>
        <taxon>Pezizomycotina</taxon>
        <taxon>Dothideomycetes</taxon>
        <taxon>Dothideomycetidae</taxon>
        <taxon>Mycosphaerellales</taxon>
        <taxon>Teratosphaeriaceae</taxon>
        <taxon>Baudoinia</taxon>
    </lineage>
</organism>
<dbReference type="Proteomes" id="UP000011761">
    <property type="component" value="Unassembled WGS sequence"/>
</dbReference>
<dbReference type="KEGG" id="bcom:BAUCODRAFT_35342"/>
<dbReference type="RefSeq" id="XP_007677464.1">
    <property type="nucleotide sequence ID" value="XM_007679274.1"/>
</dbReference>
<proteinExistence type="predicted"/>
<accession>M2N960</accession>
<gene>
    <name evidence="1" type="ORF">BAUCODRAFT_35342</name>
</gene>
<dbReference type="GeneID" id="19112677"/>
<evidence type="ECO:0000313" key="1">
    <source>
        <dbReference type="EMBL" id="EMC95360.1"/>
    </source>
</evidence>
<keyword evidence="2" id="KW-1185">Reference proteome</keyword>
<dbReference type="EMBL" id="KB445557">
    <property type="protein sequence ID" value="EMC95360.1"/>
    <property type="molecule type" value="Genomic_DNA"/>
</dbReference>
<protein>
    <submittedName>
        <fullName evidence="1">Uncharacterized protein</fullName>
    </submittedName>
</protein>
<reference evidence="1 2" key="1">
    <citation type="journal article" date="2012" name="PLoS Pathog.">
        <title>Diverse lifestyles and strategies of plant pathogenesis encoded in the genomes of eighteen Dothideomycetes fungi.</title>
        <authorList>
            <person name="Ohm R.A."/>
            <person name="Feau N."/>
            <person name="Henrissat B."/>
            <person name="Schoch C.L."/>
            <person name="Horwitz B.A."/>
            <person name="Barry K.W."/>
            <person name="Condon B.J."/>
            <person name="Copeland A.C."/>
            <person name="Dhillon B."/>
            <person name="Glaser F."/>
            <person name="Hesse C.N."/>
            <person name="Kosti I."/>
            <person name="LaButti K."/>
            <person name="Lindquist E.A."/>
            <person name="Lucas S."/>
            <person name="Salamov A.A."/>
            <person name="Bradshaw R.E."/>
            <person name="Ciuffetti L."/>
            <person name="Hamelin R.C."/>
            <person name="Kema G.H.J."/>
            <person name="Lawrence C."/>
            <person name="Scott J.A."/>
            <person name="Spatafora J.W."/>
            <person name="Turgeon B.G."/>
            <person name="de Wit P.J.G.M."/>
            <person name="Zhong S."/>
            <person name="Goodwin S.B."/>
            <person name="Grigoriev I.V."/>
        </authorList>
    </citation>
    <scope>NUCLEOTIDE SEQUENCE [LARGE SCALE GENOMIC DNA]</scope>
    <source>
        <strain evidence="1 2">UAMH 10762</strain>
    </source>
</reference>
<name>M2N960_BAUPA</name>